<sequence length="164" mass="17539">MRWTAIVFGLTLATALSFLWHFAAPLAPFDPAAISGESGSISILGYAQLFTEQGPPWFPSSLVISALTLCTVAAAAWIRRSRQSLFWWPLPISVFLGGSLWAAATVSPPPVSGIALVHPDSLAAQMSESPLFRESSLVFLTECLTASIVIGAVFAGIQHIVDRR</sequence>
<evidence type="ECO:0000256" key="1">
    <source>
        <dbReference type="SAM" id="Phobius"/>
    </source>
</evidence>
<gene>
    <name evidence="2" type="ORF">R3P95_22010</name>
</gene>
<keyword evidence="1" id="KW-0472">Membrane</keyword>
<keyword evidence="1" id="KW-1133">Transmembrane helix</keyword>
<dbReference type="RefSeq" id="WP_121871229.1">
    <property type="nucleotide sequence ID" value="NZ_JAWLKE010000009.1"/>
</dbReference>
<dbReference type="Proteomes" id="UP001185899">
    <property type="component" value="Unassembled WGS sequence"/>
</dbReference>
<keyword evidence="1" id="KW-0812">Transmembrane</keyword>
<dbReference type="EMBL" id="JAWLKE010000009">
    <property type="protein sequence ID" value="MDV6233240.1"/>
    <property type="molecule type" value="Genomic_DNA"/>
</dbReference>
<keyword evidence="3" id="KW-1185">Reference proteome</keyword>
<evidence type="ECO:0000313" key="3">
    <source>
        <dbReference type="Proteomes" id="UP001185899"/>
    </source>
</evidence>
<name>A0ABU4B466_9NOCA</name>
<protein>
    <recommendedName>
        <fullName evidence="4">DUF1772 domain-containing protein</fullName>
    </recommendedName>
</protein>
<feature type="transmembrane region" description="Helical" evidence="1">
    <location>
        <begin position="57"/>
        <end position="78"/>
    </location>
</feature>
<evidence type="ECO:0008006" key="4">
    <source>
        <dbReference type="Google" id="ProtNLM"/>
    </source>
</evidence>
<organism evidence="2 3">
    <name type="scientific">Rhodococcus cercidiphylli</name>
    <dbReference type="NCBI Taxonomy" id="489916"/>
    <lineage>
        <taxon>Bacteria</taxon>
        <taxon>Bacillati</taxon>
        <taxon>Actinomycetota</taxon>
        <taxon>Actinomycetes</taxon>
        <taxon>Mycobacteriales</taxon>
        <taxon>Nocardiaceae</taxon>
        <taxon>Rhodococcus</taxon>
    </lineage>
</organism>
<reference evidence="2 3" key="1">
    <citation type="submission" date="2023-10" db="EMBL/GenBank/DDBJ databases">
        <title>Development of a sustainable strategy for remediation of hydrocarbon-contaminated territories based on the waste exchange concept.</title>
        <authorList>
            <person name="Krivoruchko A."/>
        </authorList>
    </citation>
    <scope>NUCLEOTIDE SEQUENCE [LARGE SCALE GENOMIC DNA]</scope>
    <source>
        <strain evidence="2 3">IEGM 1322</strain>
    </source>
</reference>
<feature type="transmembrane region" description="Helical" evidence="1">
    <location>
        <begin position="136"/>
        <end position="157"/>
    </location>
</feature>
<comment type="caution">
    <text evidence="2">The sequence shown here is derived from an EMBL/GenBank/DDBJ whole genome shotgun (WGS) entry which is preliminary data.</text>
</comment>
<accession>A0ABU4B466</accession>
<evidence type="ECO:0000313" key="2">
    <source>
        <dbReference type="EMBL" id="MDV6233240.1"/>
    </source>
</evidence>
<proteinExistence type="predicted"/>
<feature type="transmembrane region" description="Helical" evidence="1">
    <location>
        <begin position="85"/>
        <end position="104"/>
    </location>
</feature>